<dbReference type="EMBL" id="CAJJDN010000018">
    <property type="protein sequence ID" value="CAD8063671.1"/>
    <property type="molecule type" value="Genomic_DNA"/>
</dbReference>
<proteinExistence type="predicted"/>
<keyword evidence="2" id="KW-1185">Reference proteome</keyword>
<comment type="caution">
    <text evidence="1">The sequence shown here is derived from an EMBL/GenBank/DDBJ whole genome shotgun (WGS) entry which is preliminary data.</text>
</comment>
<dbReference type="AlphaFoldDB" id="A0A8S1LB91"/>
<dbReference type="Proteomes" id="UP000692954">
    <property type="component" value="Unassembled WGS sequence"/>
</dbReference>
<protein>
    <submittedName>
        <fullName evidence="1">Uncharacterized protein</fullName>
    </submittedName>
</protein>
<organism evidence="1 2">
    <name type="scientific">Paramecium sonneborni</name>
    <dbReference type="NCBI Taxonomy" id="65129"/>
    <lineage>
        <taxon>Eukaryota</taxon>
        <taxon>Sar</taxon>
        <taxon>Alveolata</taxon>
        <taxon>Ciliophora</taxon>
        <taxon>Intramacronucleata</taxon>
        <taxon>Oligohymenophorea</taxon>
        <taxon>Peniculida</taxon>
        <taxon>Parameciidae</taxon>
        <taxon>Paramecium</taxon>
    </lineage>
</organism>
<name>A0A8S1LB91_9CILI</name>
<gene>
    <name evidence="1" type="ORF">PSON_ATCC_30995.1.T0180108</name>
</gene>
<reference evidence="1" key="1">
    <citation type="submission" date="2021-01" db="EMBL/GenBank/DDBJ databases">
        <authorList>
            <consortium name="Genoscope - CEA"/>
            <person name="William W."/>
        </authorList>
    </citation>
    <scope>NUCLEOTIDE SEQUENCE</scope>
</reference>
<evidence type="ECO:0000313" key="2">
    <source>
        <dbReference type="Proteomes" id="UP000692954"/>
    </source>
</evidence>
<evidence type="ECO:0000313" key="1">
    <source>
        <dbReference type="EMBL" id="CAD8063671.1"/>
    </source>
</evidence>
<accession>A0A8S1LB91</accession>
<dbReference type="OrthoDB" id="286516at2759"/>
<sequence length="159" mass="18484">MSVYSGFSTRALESEYNQCILQLITILAKRCALALQIQQLQDDTKFTGNFGKLYGQIKKLEECKYAPPKYSVVLKELSEQIGITQLKQILIPKQCKRKLTIQCANNQQQQNQQNITPCKRQTKTSYLRTNRLKTEDSAYSKAIEKSLRYRELEFLCQFD</sequence>